<feature type="transmembrane region" description="Helical" evidence="1">
    <location>
        <begin position="47"/>
        <end position="68"/>
    </location>
</feature>
<keyword evidence="1" id="KW-0812">Transmembrane</keyword>
<feature type="transmembrane region" description="Helical" evidence="1">
    <location>
        <begin position="7"/>
        <end position="27"/>
    </location>
</feature>
<name>A0A368X862_MARNT</name>
<evidence type="ECO:0000313" key="2">
    <source>
        <dbReference type="EMBL" id="RCW64015.1"/>
    </source>
</evidence>
<gene>
    <name evidence="2" type="ORF">DET61_11656</name>
</gene>
<organism evidence="2 3">
    <name type="scientific">Marinobacter nauticus</name>
    <name type="common">Marinobacter hydrocarbonoclasticus</name>
    <name type="synonym">Marinobacter aquaeolei</name>
    <dbReference type="NCBI Taxonomy" id="2743"/>
    <lineage>
        <taxon>Bacteria</taxon>
        <taxon>Pseudomonadati</taxon>
        <taxon>Pseudomonadota</taxon>
        <taxon>Gammaproteobacteria</taxon>
        <taxon>Pseudomonadales</taxon>
        <taxon>Marinobacteraceae</taxon>
        <taxon>Marinobacter</taxon>
    </lineage>
</organism>
<dbReference type="RefSeq" id="WP_114435133.1">
    <property type="nucleotide sequence ID" value="NZ_QPJI01000016.1"/>
</dbReference>
<keyword evidence="1" id="KW-1133">Transmembrane helix</keyword>
<dbReference type="EMBL" id="QPJI01000016">
    <property type="protein sequence ID" value="RCW64015.1"/>
    <property type="molecule type" value="Genomic_DNA"/>
</dbReference>
<dbReference type="AlphaFoldDB" id="A0A368X862"/>
<evidence type="ECO:0000313" key="3">
    <source>
        <dbReference type="Proteomes" id="UP000253647"/>
    </source>
</evidence>
<proteinExistence type="predicted"/>
<protein>
    <submittedName>
        <fullName evidence="2">Uncharacterized protein</fullName>
    </submittedName>
</protein>
<dbReference type="Proteomes" id="UP000253647">
    <property type="component" value="Unassembled WGS sequence"/>
</dbReference>
<reference evidence="2 3" key="1">
    <citation type="submission" date="2018-07" db="EMBL/GenBank/DDBJ databases">
        <title>Freshwater and sediment microbial communities from various areas in North America, analyzing microbe dynamics in response to fracking.</title>
        <authorList>
            <person name="Lamendella R."/>
        </authorList>
    </citation>
    <scope>NUCLEOTIDE SEQUENCE [LARGE SCALE GENOMIC DNA]</scope>
    <source>
        <strain evidence="2 3">105B</strain>
    </source>
</reference>
<comment type="caution">
    <text evidence="2">The sequence shown here is derived from an EMBL/GenBank/DDBJ whole genome shotgun (WGS) entry which is preliminary data.</text>
</comment>
<keyword evidence="1" id="KW-0472">Membrane</keyword>
<evidence type="ECO:0000256" key="1">
    <source>
        <dbReference type="SAM" id="Phobius"/>
    </source>
</evidence>
<sequence length="73" mass="8096">MRIPNSFLKWVASLFQNFGVGFFMLGLGTLLFQESVNGVVPEFSGSLFMALSWVLIIASALVEAWLVIRDKGK</sequence>
<accession>A0A368X862</accession>